<name>A0A2G5F5H2_AQUCA</name>
<accession>A0A2G5F5H2</accession>
<reference evidence="1 2" key="1">
    <citation type="submission" date="2017-09" db="EMBL/GenBank/DDBJ databases">
        <title>WGS assembly of Aquilegia coerulea Goldsmith.</title>
        <authorList>
            <person name="Hodges S."/>
            <person name="Kramer E."/>
            <person name="Nordborg M."/>
            <person name="Tomkins J."/>
            <person name="Borevitz J."/>
            <person name="Derieg N."/>
            <person name="Yan J."/>
            <person name="Mihaltcheva S."/>
            <person name="Hayes R.D."/>
            <person name="Rokhsar D."/>
        </authorList>
    </citation>
    <scope>NUCLEOTIDE SEQUENCE [LARGE SCALE GENOMIC DNA]</scope>
    <source>
        <strain evidence="2">cv. Goldsmith</strain>
    </source>
</reference>
<dbReference type="OrthoDB" id="1731261at2759"/>
<evidence type="ECO:0000313" key="2">
    <source>
        <dbReference type="Proteomes" id="UP000230069"/>
    </source>
</evidence>
<dbReference type="Proteomes" id="UP000230069">
    <property type="component" value="Unassembled WGS sequence"/>
</dbReference>
<organism evidence="1 2">
    <name type="scientific">Aquilegia coerulea</name>
    <name type="common">Rocky mountain columbine</name>
    <dbReference type="NCBI Taxonomy" id="218851"/>
    <lineage>
        <taxon>Eukaryota</taxon>
        <taxon>Viridiplantae</taxon>
        <taxon>Streptophyta</taxon>
        <taxon>Embryophyta</taxon>
        <taxon>Tracheophyta</taxon>
        <taxon>Spermatophyta</taxon>
        <taxon>Magnoliopsida</taxon>
        <taxon>Ranunculales</taxon>
        <taxon>Ranunculaceae</taxon>
        <taxon>Thalictroideae</taxon>
        <taxon>Aquilegia</taxon>
    </lineage>
</organism>
<dbReference type="InParanoid" id="A0A2G5F5H2"/>
<keyword evidence="2" id="KW-1185">Reference proteome</keyword>
<gene>
    <name evidence="1" type="ORF">AQUCO_00200941v1</name>
</gene>
<dbReference type="AlphaFoldDB" id="A0A2G5F5H2"/>
<dbReference type="EMBL" id="KZ305019">
    <property type="protein sequence ID" value="PIA63261.1"/>
    <property type="molecule type" value="Genomic_DNA"/>
</dbReference>
<sequence>MLLCRTPFHGILKLDGATVQGYKRDNWKMTHILREGNFSADAMAKKEAKMTQGNEAWWDGIPSFVTEIVR</sequence>
<proteinExistence type="predicted"/>
<evidence type="ECO:0000313" key="1">
    <source>
        <dbReference type="EMBL" id="PIA63261.1"/>
    </source>
</evidence>
<protein>
    <recommendedName>
        <fullName evidence="3">RNase H type-1 domain-containing protein</fullName>
    </recommendedName>
</protein>
<evidence type="ECO:0008006" key="3">
    <source>
        <dbReference type="Google" id="ProtNLM"/>
    </source>
</evidence>